<proteinExistence type="predicted"/>
<dbReference type="Pfam" id="PF04016">
    <property type="entry name" value="DUF364"/>
    <property type="match status" value="1"/>
</dbReference>
<organism evidence="2 3">
    <name type="scientific">Eubacterium aggregans</name>
    <dbReference type="NCBI Taxonomy" id="81409"/>
    <lineage>
        <taxon>Bacteria</taxon>
        <taxon>Bacillati</taxon>
        <taxon>Bacillota</taxon>
        <taxon>Clostridia</taxon>
        <taxon>Eubacteriales</taxon>
        <taxon>Eubacteriaceae</taxon>
        <taxon>Eubacterium</taxon>
    </lineage>
</organism>
<dbReference type="STRING" id="81409.SAMN04515656_13022"/>
<dbReference type="OrthoDB" id="3596at2"/>
<accession>A0A1H4E2G4</accession>
<dbReference type="AlphaFoldDB" id="A0A1H4E2G4"/>
<dbReference type="InterPro" id="IPR007161">
    <property type="entry name" value="DUF364"/>
</dbReference>
<dbReference type="EMBL" id="FNRK01000030">
    <property type="protein sequence ID" value="SEA78582.1"/>
    <property type="molecule type" value="Genomic_DNA"/>
</dbReference>
<dbReference type="Gene3D" id="3.40.50.11590">
    <property type="match status" value="1"/>
</dbReference>
<dbReference type="SUPFAM" id="SSF159713">
    <property type="entry name" value="Dhaf3308-like"/>
    <property type="match status" value="1"/>
</dbReference>
<sequence>MTKKELYQRLKTAFQEVLTEAGIGDEAVTVACRALTPEEAIGTTRRQDFPIITGKDVMIEAQFRGGYGQAFTEAPTHFTGSLSEILAFDILENANNRGIFIATVNAVMGALGHCMGTVHCRTEGPEYCAKEMQAYLREHYPEAKRIGLVGYQPALLEMLVSSGYRVRVLDLNPETIGQIRYGVLVEDGEGMKTEIIEDSDLILATGSTLCNGTIVDYMDQPVPVLFFGITIAGSAQWLGVKRVCFAERLSMGC</sequence>
<evidence type="ECO:0000313" key="2">
    <source>
        <dbReference type="EMBL" id="SEA78582.1"/>
    </source>
</evidence>
<keyword evidence="3" id="KW-1185">Reference proteome</keyword>
<evidence type="ECO:0000313" key="3">
    <source>
        <dbReference type="Proteomes" id="UP000199394"/>
    </source>
</evidence>
<gene>
    <name evidence="2" type="ORF">SAMN04515656_13022</name>
</gene>
<reference evidence="2 3" key="1">
    <citation type="submission" date="2016-10" db="EMBL/GenBank/DDBJ databases">
        <authorList>
            <person name="de Groot N.N."/>
        </authorList>
    </citation>
    <scope>NUCLEOTIDE SEQUENCE [LARGE SCALE GENOMIC DNA]</scope>
    <source>
        <strain evidence="2 3">SR12</strain>
    </source>
</reference>
<dbReference type="Proteomes" id="UP000199394">
    <property type="component" value="Unassembled WGS sequence"/>
</dbReference>
<feature type="domain" description="Putative heavy-metal chelation" evidence="1">
    <location>
        <begin position="140"/>
        <end position="219"/>
    </location>
</feature>
<dbReference type="RefSeq" id="WP_090309441.1">
    <property type="nucleotide sequence ID" value="NZ_FNRK01000030.1"/>
</dbReference>
<evidence type="ECO:0000259" key="1">
    <source>
        <dbReference type="Pfam" id="PF04016"/>
    </source>
</evidence>
<name>A0A1H4E2G4_9FIRM</name>
<protein>
    <submittedName>
        <fullName evidence="2">Putative heavy-metal chelation</fullName>
    </submittedName>
</protein>